<dbReference type="OrthoDB" id="2275718at2759"/>
<gene>
    <name evidence="3" type="ORF">AB205_0016480</name>
</gene>
<dbReference type="Pfam" id="PF06741">
    <property type="entry name" value="LsmAD"/>
    <property type="match status" value="1"/>
</dbReference>
<feature type="compositionally biased region" description="Low complexity" evidence="1">
    <location>
        <begin position="219"/>
        <end position="228"/>
    </location>
</feature>
<proteinExistence type="predicted"/>
<dbReference type="InterPro" id="IPR045117">
    <property type="entry name" value="ATXN2-like"/>
</dbReference>
<feature type="region of interest" description="Disordered" evidence="1">
    <location>
        <begin position="37"/>
        <end position="80"/>
    </location>
</feature>
<dbReference type="EMBL" id="KV922732">
    <property type="protein sequence ID" value="PIO03300.1"/>
    <property type="molecule type" value="Genomic_DNA"/>
</dbReference>
<sequence length="557" mass="60455">MIDRLRPLIGSAIQRRELCDVNNIELRIATDGFTDSGIASKVNGEHKEKDLEPWDGGDGLLSSNASTNNDELESLDTDVSNGWDPNEMFRYNEENYGVVSTYDSSLSSYTVPLERDNSEEFLKREARAAQIAEEIESSSQYKARVALENDDRSEEEKYTAVQRNLCDRDGHSVTPRENKYVPPGQRSKDGMSWSSHGVRQNSPRMGQSGSGPIPSRTGSHSSEYSPSSGTDQRVVNGGKFINFAPPIYLAKLYLFTAIAYCQVFLLLGPPRMSPKAQRHPRPHRVSNGRSMCGGLEFVSRNEPGEVSAPPVARNNSSGSSWSSVVSGVQRLSPKTHRPRSPRQSAIGSGSAAPSLNSPQAGYTASESVAVPVPTGSPTPASPASNRAVTPSCEAKDSRLQDQRQNSPAGGREAIKQSDSSSFSKPENKVMPPMPSEQRKQLDDLKKFKNDFRLQSISSPDAIDHILGKNRDGVEKPRELLKERPDSSSKESPSESGSNAPTSNSSSKPSSPSISPSISSSSSEPKRGPEVTSQGVQTSGPGKQDREDKDDKKENATE</sequence>
<keyword evidence="4" id="KW-1185">Reference proteome</keyword>
<feature type="compositionally biased region" description="Polar residues" evidence="1">
    <location>
        <begin position="530"/>
        <end position="540"/>
    </location>
</feature>
<feature type="compositionally biased region" description="Basic and acidic residues" evidence="1">
    <location>
        <begin position="43"/>
        <end position="52"/>
    </location>
</feature>
<protein>
    <recommendedName>
        <fullName evidence="2">LsmAD domain-containing protein</fullName>
    </recommendedName>
</protein>
<feature type="compositionally biased region" description="Basic and acidic residues" evidence="1">
    <location>
        <begin position="165"/>
        <end position="179"/>
    </location>
</feature>
<feature type="compositionally biased region" description="Low complexity" evidence="1">
    <location>
        <begin position="493"/>
        <end position="522"/>
    </location>
</feature>
<feature type="compositionally biased region" description="Polar residues" evidence="1">
    <location>
        <begin position="192"/>
        <end position="207"/>
    </location>
</feature>
<reference evidence="4" key="1">
    <citation type="journal article" date="2017" name="Nat. Commun.">
        <title>The North American bullfrog draft genome provides insight into hormonal regulation of long noncoding RNA.</title>
        <authorList>
            <person name="Hammond S.A."/>
            <person name="Warren R.L."/>
            <person name="Vandervalk B.P."/>
            <person name="Kucuk E."/>
            <person name="Khan H."/>
            <person name="Gibb E.A."/>
            <person name="Pandoh P."/>
            <person name="Kirk H."/>
            <person name="Zhao Y."/>
            <person name="Jones M."/>
            <person name="Mungall A.J."/>
            <person name="Coope R."/>
            <person name="Pleasance S."/>
            <person name="Moore R.A."/>
            <person name="Holt R.A."/>
            <person name="Round J.M."/>
            <person name="Ohora S."/>
            <person name="Walle B.V."/>
            <person name="Veldhoen N."/>
            <person name="Helbing C.C."/>
            <person name="Birol I."/>
        </authorList>
    </citation>
    <scope>NUCLEOTIDE SEQUENCE [LARGE SCALE GENOMIC DNA]</scope>
</reference>
<feature type="domain" description="LsmAD" evidence="2">
    <location>
        <begin position="96"/>
        <end position="164"/>
    </location>
</feature>
<feature type="compositionally biased region" description="Basic and acidic residues" evidence="1">
    <location>
        <begin position="542"/>
        <end position="557"/>
    </location>
</feature>
<name>A0A2G9PJ05_AQUCT</name>
<feature type="compositionally biased region" description="Polar residues" evidence="1">
    <location>
        <begin position="341"/>
        <end position="366"/>
    </location>
</feature>
<evidence type="ECO:0000313" key="4">
    <source>
        <dbReference type="Proteomes" id="UP000228934"/>
    </source>
</evidence>
<feature type="region of interest" description="Disordered" evidence="1">
    <location>
        <begin position="139"/>
        <end position="233"/>
    </location>
</feature>
<dbReference type="GO" id="GO:0034063">
    <property type="term" value="P:stress granule assembly"/>
    <property type="evidence" value="ECO:0007669"/>
    <property type="project" value="TreeGrafter"/>
</dbReference>
<feature type="compositionally biased region" description="Basic and acidic residues" evidence="1">
    <location>
        <begin position="461"/>
        <end position="492"/>
    </location>
</feature>
<organism evidence="3 4">
    <name type="scientific">Aquarana catesbeiana</name>
    <name type="common">American bullfrog</name>
    <name type="synonym">Rana catesbeiana</name>
    <dbReference type="NCBI Taxonomy" id="8400"/>
    <lineage>
        <taxon>Eukaryota</taxon>
        <taxon>Metazoa</taxon>
        <taxon>Chordata</taxon>
        <taxon>Craniata</taxon>
        <taxon>Vertebrata</taxon>
        <taxon>Euteleostomi</taxon>
        <taxon>Amphibia</taxon>
        <taxon>Batrachia</taxon>
        <taxon>Anura</taxon>
        <taxon>Neobatrachia</taxon>
        <taxon>Ranoidea</taxon>
        <taxon>Ranidae</taxon>
        <taxon>Aquarana</taxon>
    </lineage>
</organism>
<feature type="compositionally biased region" description="Basic and acidic residues" evidence="1">
    <location>
        <begin position="145"/>
        <end position="158"/>
    </location>
</feature>
<dbReference type="GO" id="GO:0003729">
    <property type="term" value="F:mRNA binding"/>
    <property type="evidence" value="ECO:0007669"/>
    <property type="project" value="TreeGrafter"/>
</dbReference>
<dbReference type="Proteomes" id="UP000228934">
    <property type="component" value="Unassembled WGS sequence"/>
</dbReference>
<evidence type="ECO:0000313" key="3">
    <source>
        <dbReference type="EMBL" id="PIO03300.1"/>
    </source>
</evidence>
<dbReference type="PANTHER" id="PTHR12854:SF11">
    <property type="entry name" value="ATAXIN-2"/>
    <property type="match status" value="1"/>
</dbReference>
<dbReference type="GO" id="GO:0010494">
    <property type="term" value="C:cytoplasmic stress granule"/>
    <property type="evidence" value="ECO:0007669"/>
    <property type="project" value="TreeGrafter"/>
</dbReference>
<feature type="compositionally biased region" description="Basic and acidic residues" evidence="1">
    <location>
        <begin position="436"/>
        <end position="451"/>
    </location>
</feature>
<evidence type="ECO:0000256" key="1">
    <source>
        <dbReference type="SAM" id="MobiDB-lite"/>
    </source>
</evidence>
<dbReference type="InterPro" id="IPR009604">
    <property type="entry name" value="LsmAD_domain"/>
</dbReference>
<dbReference type="PANTHER" id="PTHR12854">
    <property type="entry name" value="ATAXIN 2-RELATED"/>
    <property type="match status" value="1"/>
</dbReference>
<feature type="compositionally biased region" description="Low complexity" evidence="1">
    <location>
        <begin position="316"/>
        <end position="328"/>
    </location>
</feature>
<accession>A0A2G9PJ05</accession>
<evidence type="ECO:0000259" key="2">
    <source>
        <dbReference type="SMART" id="SM01272"/>
    </source>
</evidence>
<dbReference type="SMART" id="SM01272">
    <property type="entry name" value="LsmAD"/>
    <property type="match status" value="1"/>
</dbReference>
<feature type="region of interest" description="Disordered" evidence="1">
    <location>
        <begin position="300"/>
        <end position="557"/>
    </location>
</feature>
<dbReference type="AlphaFoldDB" id="A0A2G9PJ05"/>